<dbReference type="EMBL" id="JAGIYQ010000013">
    <property type="protein sequence ID" value="MBP0726680.1"/>
    <property type="molecule type" value="Genomic_DNA"/>
</dbReference>
<evidence type="ECO:0000313" key="1">
    <source>
        <dbReference type="EMBL" id="MBP0726680.1"/>
    </source>
</evidence>
<dbReference type="AlphaFoldDB" id="A0A940SK41"/>
<organism evidence="1 2">
    <name type="scientific">Gottfriedia endophytica</name>
    <dbReference type="NCBI Taxonomy" id="2820819"/>
    <lineage>
        <taxon>Bacteria</taxon>
        <taxon>Bacillati</taxon>
        <taxon>Bacillota</taxon>
        <taxon>Bacilli</taxon>
        <taxon>Bacillales</taxon>
        <taxon>Bacillaceae</taxon>
        <taxon>Gottfriedia</taxon>
    </lineage>
</organism>
<reference evidence="1" key="1">
    <citation type="submission" date="2021-04" db="EMBL/GenBank/DDBJ databases">
        <title>Genome seq and assembly of Bacillus sp.</title>
        <authorList>
            <person name="Chhetri G."/>
        </authorList>
    </citation>
    <scope>NUCLEOTIDE SEQUENCE</scope>
    <source>
        <strain evidence="1">RG28</strain>
    </source>
</reference>
<dbReference type="Proteomes" id="UP000682134">
    <property type="component" value="Unassembled WGS sequence"/>
</dbReference>
<gene>
    <name evidence="1" type="ORF">J5Y03_16095</name>
</gene>
<dbReference type="RefSeq" id="WP_209407022.1">
    <property type="nucleotide sequence ID" value="NZ_JAGIYQ010000013.1"/>
</dbReference>
<protein>
    <submittedName>
        <fullName evidence="1">Uncharacterized protein</fullName>
    </submittedName>
</protein>
<evidence type="ECO:0000313" key="2">
    <source>
        <dbReference type="Proteomes" id="UP000682134"/>
    </source>
</evidence>
<comment type="caution">
    <text evidence="1">The sequence shown here is derived from an EMBL/GenBank/DDBJ whole genome shotgun (WGS) entry which is preliminary data.</text>
</comment>
<name>A0A940SK41_9BACI</name>
<proteinExistence type="predicted"/>
<sequence>MASSVTVTVVNETIIGPAVTSLPAIGTDVIGGFQVTGFIEVEKTISFVNSLGLPRTLFLEKKLPFQTFLLDIDPK</sequence>
<accession>A0A940SK41</accession>
<keyword evidence="2" id="KW-1185">Reference proteome</keyword>